<accession>A0A415BQ57</accession>
<evidence type="ECO:0000313" key="2">
    <source>
        <dbReference type="EMBL" id="RHI89388.1"/>
    </source>
</evidence>
<organism evidence="2 3">
    <name type="scientific">Phocaeicola vulgatus</name>
    <name type="common">Bacteroides vulgatus</name>
    <dbReference type="NCBI Taxonomy" id="821"/>
    <lineage>
        <taxon>Bacteria</taxon>
        <taxon>Pseudomonadati</taxon>
        <taxon>Bacteroidota</taxon>
        <taxon>Bacteroidia</taxon>
        <taxon>Bacteroidales</taxon>
        <taxon>Bacteroidaceae</taxon>
        <taxon>Phocaeicola</taxon>
    </lineage>
</organism>
<name>A0A415BQ57_PHOVU</name>
<gene>
    <name evidence="2" type="ORF">DW150_13205</name>
</gene>
<feature type="transmembrane region" description="Helical" evidence="1">
    <location>
        <begin position="31"/>
        <end position="51"/>
    </location>
</feature>
<evidence type="ECO:0000256" key="1">
    <source>
        <dbReference type="SAM" id="Phobius"/>
    </source>
</evidence>
<dbReference type="AlphaFoldDB" id="A0A415BQ57"/>
<keyword evidence="1" id="KW-0472">Membrane</keyword>
<dbReference type="RefSeq" id="WP_118291223.1">
    <property type="nucleotide sequence ID" value="NZ_JAHOIQ010000005.1"/>
</dbReference>
<proteinExistence type="predicted"/>
<evidence type="ECO:0000313" key="3">
    <source>
        <dbReference type="Proteomes" id="UP000285777"/>
    </source>
</evidence>
<evidence type="ECO:0008006" key="4">
    <source>
        <dbReference type="Google" id="ProtNLM"/>
    </source>
</evidence>
<reference evidence="2 3" key="1">
    <citation type="submission" date="2018-08" db="EMBL/GenBank/DDBJ databases">
        <title>A genome reference for cultivated species of the human gut microbiota.</title>
        <authorList>
            <person name="Zou Y."/>
            <person name="Xue W."/>
            <person name="Luo G."/>
        </authorList>
    </citation>
    <scope>NUCLEOTIDE SEQUENCE [LARGE SCALE GENOMIC DNA]</scope>
    <source>
        <strain evidence="2 3">AM13-21</strain>
    </source>
</reference>
<dbReference type="Gene3D" id="1.20.120.330">
    <property type="entry name" value="Nucleotidyltransferases domain 2"/>
    <property type="match status" value="1"/>
</dbReference>
<sequence>MINLKTKADENYDAFVLLKDNGKLNSSIHCAYYSAFLLSIYSLCVRFGYLYEDIQNNSRGKDSHAYIRNELGNKIHQAKPLDCVEFHTCLGKLKKERKKADYSKNLVTNKDVVNIQDTIDKFRDLIITKYI</sequence>
<dbReference type="Proteomes" id="UP000285777">
    <property type="component" value="Unassembled WGS sequence"/>
</dbReference>
<keyword evidence="1" id="KW-1133">Transmembrane helix</keyword>
<dbReference type="EMBL" id="QRLF01000021">
    <property type="protein sequence ID" value="RHI89388.1"/>
    <property type="molecule type" value="Genomic_DNA"/>
</dbReference>
<comment type="caution">
    <text evidence="2">The sequence shown here is derived from an EMBL/GenBank/DDBJ whole genome shotgun (WGS) entry which is preliminary data.</text>
</comment>
<keyword evidence="1" id="KW-0812">Transmembrane</keyword>
<protein>
    <recommendedName>
        <fullName evidence="4">HEPN domain-containing protein</fullName>
    </recommendedName>
</protein>